<dbReference type="AlphaFoldDB" id="A0A1Z9YZ39"/>
<proteinExistence type="predicted"/>
<dbReference type="PROSITE" id="PS51257">
    <property type="entry name" value="PROKAR_LIPOPROTEIN"/>
    <property type="match status" value="1"/>
</dbReference>
<dbReference type="OrthoDB" id="6636552at2"/>
<evidence type="ECO:0000313" key="2">
    <source>
        <dbReference type="Proteomes" id="UP000196536"/>
    </source>
</evidence>
<evidence type="ECO:0008006" key="3">
    <source>
        <dbReference type="Google" id="ProtNLM"/>
    </source>
</evidence>
<organism evidence="1 2">
    <name type="scientific">Acinetobacter populi</name>
    <dbReference type="NCBI Taxonomy" id="1582270"/>
    <lineage>
        <taxon>Bacteria</taxon>
        <taxon>Pseudomonadati</taxon>
        <taxon>Pseudomonadota</taxon>
        <taxon>Gammaproteobacteria</taxon>
        <taxon>Moraxellales</taxon>
        <taxon>Moraxellaceae</taxon>
        <taxon>Acinetobacter</taxon>
    </lineage>
</organism>
<reference evidence="1 2" key="1">
    <citation type="submission" date="2017-05" db="EMBL/GenBank/DDBJ databases">
        <title>Acinetobacter populi ANC 5415 (= PBJ7), whole genome shotgun sequencing project.</title>
        <authorList>
            <person name="Nemec A."/>
            <person name="Radolfova-Krizova L."/>
        </authorList>
    </citation>
    <scope>NUCLEOTIDE SEQUENCE [LARGE SCALE GENOMIC DNA]</scope>
    <source>
        <strain evidence="1 2">PBJ7</strain>
    </source>
</reference>
<accession>A0A1Z9YZ39</accession>
<protein>
    <recommendedName>
        <fullName evidence="3">Lipoprotein</fullName>
    </recommendedName>
</protein>
<dbReference type="EMBL" id="NEXX01000002">
    <property type="protein sequence ID" value="OUY07432.1"/>
    <property type="molecule type" value="Genomic_DNA"/>
</dbReference>
<sequence>MKTYLSIALLAVTLSGCSSKEQRQFVSGCKMGGVEGSTCKCIYKKLEKKYGKDDLVNQLYTMEQSQSFQNDMIQAGYQCMKE</sequence>
<dbReference type="Proteomes" id="UP000196536">
    <property type="component" value="Unassembled WGS sequence"/>
</dbReference>
<evidence type="ECO:0000313" key="1">
    <source>
        <dbReference type="EMBL" id="OUY07432.1"/>
    </source>
</evidence>
<gene>
    <name evidence="1" type="ORF">CAP51_06660</name>
</gene>
<name>A0A1Z9YZ39_9GAMM</name>
<comment type="caution">
    <text evidence="1">The sequence shown here is derived from an EMBL/GenBank/DDBJ whole genome shotgun (WGS) entry which is preliminary data.</text>
</comment>
<dbReference type="RefSeq" id="WP_087619983.1">
    <property type="nucleotide sequence ID" value="NZ_NEXX01000002.1"/>
</dbReference>
<keyword evidence="2" id="KW-1185">Reference proteome</keyword>